<dbReference type="InterPro" id="IPR029045">
    <property type="entry name" value="ClpP/crotonase-like_dom_sf"/>
</dbReference>
<evidence type="ECO:0000313" key="3">
    <source>
        <dbReference type="Proteomes" id="UP000317703"/>
    </source>
</evidence>
<gene>
    <name evidence="2" type="ORF">PS1_0198</name>
</gene>
<keyword evidence="1" id="KW-0812">Transmembrane</keyword>
<feature type="transmembrane region" description="Helical" evidence="1">
    <location>
        <begin position="75"/>
        <end position="96"/>
    </location>
</feature>
<evidence type="ECO:0008006" key="4">
    <source>
        <dbReference type="Google" id="ProtNLM"/>
    </source>
</evidence>
<keyword evidence="1" id="KW-1133">Transmembrane helix</keyword>
<dbReference type="Proteomes" id="UP000317703">
    <property type="component" value="Segment"/>
</dbReference>
<keyword evidence="3" id="KW-1185">Reference proteome</keyword>
<dbReference type="SUPFAM" id="SSF52096">
    <property type="entry name" value="ClpP/crotonase"/>
    <property type="match status" value="1"/>
</dbReference>
<reference evidence="2" key="1">
    <citation type="submission" date="2019-06" db="EMBL/GenBank/DDBJ databases">
        <title>Complete genome sequence of Aeromonas hydrophila bacteriophage PS1.</title>
        <authorList>
            <person name="Rai S."/>
            <person name="Tyagi A."/>
            <person name="Kumar N."/>
            <person name="Singh N."/>
        </authorList>
    </citation>
    <scope>NUCLEOTIDE SEQUENCE [LARGE SCALE GENOMIC DNA]</scope>
</reference>
<dbReference type="Gene3D" id="3.90.226.10">
    <property type="entry name" value="2-enoyl-CoA Hydratase, Chain A, domain 1"/>
    <property type="match status" value="1"/>
</dbReference>
<protein>
    <recommendedName>
        <fullName evidence="4">ATP-dependent Clp protease proteolytic subunit</fullName>
    </recommendedName>
</protein>
<sequence>MSEEQKVEEVVERPTWDTYSLCGEIEYSAIDNFASLLRSKDPGTPMILLVRSGGGSSNPANTITDMINAQHCKKVIIGLSMVCSAAWVLFTPLQALRLCYRTSLFMQHQSTYSIKGVSRDEANMIMGVQNHLTYTMDDMFKEGFGIDDKTLQKLIAKESWISSSEALFFGDRGIVDGIIAKELRTEDYIVLTRDGYKRIDVNEVYNSYLLRRHPLLTEEECEEFGLKQHVPVPVGLKFPKAFA</sequence>
<accession>A0A514TUL6</accession>
<dbReference type="EMBL" id="MN032614">
    <property type="protein sequence ID" value="QDJ96709.1"/>
    <property type="molecule type" value="Genomic_DNA"/>
</dbReference>
<proteinExistence type="predicted"/>
<evidence type="ECO:0000313" key="2">
    <source>
        <dbReference type="EMBL" id="QDJ96709.1"/>
    </source>
</evidence>
<evidence type="ECO:0000256" key="1">
    <source>
        <dbReference type="SAM" id="Phobius"/>
    </source>
</evidence>
<dbReference type="InterPro" id="IPR023562">
    <property type="entry name" value="ClpP/TepA"/>
</dbReference>
<name>A0A514TUL6_9CAUD</name>
<dbReference type="Pfam" id="PF00574">
    <property type="entry name" value="CLP_protease"/>
    <property type="match status" value="1"/>
</dbReference>
<keyword evidence="1" id="KW-0472">Membrane</keyword>
<organism evidence="2 3">
    <name type="scientific">Aeromonas phage PS1</name>
    <dbReference type="NCBI Taxonomy" id="2591406"/>
    <lineage>
        <taxon>Viruses</taxon>
        <taxon>Duplodnaviria</taxon>
        <taxon>Heunggongvirae</taxon>
        <taxon>Uroviricota</taxon>
        <taxon>Caudoviricetes</taxon>
        <taxon>Chimalliviridae</taxon>
        <taxon>Ferozepurvirus</taxon>
        <taxon>Ferozepurvirus PS1</taxon>
    </lineage>
</organism>